<gene>
    <name evidence="2" type="ORF">C882_2732</name>
</gene>
<keyword evidence="3" id="KW-1185">Reference proteome</keyword>
<evidence type="ECO:0008006" key="4">
    <source>
        <dbReference type="Google" id="ProtNLM"/>
    </source>
</evidence>
<sequence length="286" mass="31881">MNRTEIRLSGMSRSGNHAIIDWIMRQADGRVCFLNCAEGKTNPFESCRPLSDGRPWRASWENFDLDAEAGGRLSPKDLLLHSYEDSYNAHAFSRVFEDRHDAWVGPSGRRLDVVILRDPFNLFASRRAMGADLPRATAARMWKQHARTALKALNTRPRKGSRRHPLPILYNRWASERAYRAEIAARLGLSFTDAGIETVAACNGGSSFDGLAYDGRAGAMRVTERWRAYADDTEYLSLFDAEMVDLSRQLFGPPPHLPRLPETAPAQPAAAAPTCAEPAAALKPER</sequence>
<dbReference type="Proteomes" id="UP000009881">
    <property type="component" value="Unassembled WGS sequence"/>
</dbReference>
<feature type="compositionally biased region" description="Low complexity" evidence="1">
    <location>
        <begin position="261"/>
        <end position="286"/>
    </location>
</feature>
<evidence type="ECO:0000313" key="3">
    <source>
        <dbReference type="Proteomes" id="UP000009881"/>
    </source>
</evidence>
<evidence type="ECO:0000313" key="2">
    <source>
        <dbReference type="EMBL" id="EKV32653.1"/>
    </source>
</evidence>
<comment type="caution">
    <text evidence="2">The sequence shown here is derived from an EMBL/GenBank/DDBJ whole genome shotgun (WGS) entry which is preliminary data.</text>
</comment>
<protein>
    <recommendedName>
        <fullName evidence="4">Sulfotransferase family protein</fullName>
    </recommendedName>
</protein>
<feature type="region of interest" description="Disordered" evidence="1">
    <location>
        <begin position="254"/>
        <end position="286"/>
    </location>
</feature>
<name>K9HQX6_9PROT</name>
<evidence type="ECO:0000256" key="1">
    <source>
        <dbReference type="SAM" id="MobiDB-lite"/>
    </source>
</evidence>
<reference evidence="2 3" key="1">
    <citation type="journal article" date="2013" name="Genome Announc.">
        <title>Draft Genome Sequence of an Alphaproteobacterium, Caenispirillum salinarum AK4(T), Isolated from a Solar Saltern.</title>
        <authorList>
            <person name="Khatri I."/>
            <person name="Singh A."/>
            <person name="Korpole S."/>
            <person name="Pinnaka A.K."/>
            <person name="Subramanian S."/>
        </authorList>
    </citation>
    <scope>NUCLEOTIDE SEQUENCE [LARGE SCALE GENOMIC DNA]</scope>
    <source>
        <strain evidence="2 3">AK4</strain>
    </source>
</reference>
<organism evidence="2 3">
    <name type="scientific">Caenispirillum salinarum AK4</name>
    <dbReference type="NCBI Taxonomy" id="1238182"/>
    <lineage>
        <taxon>Bacteria</taxon>
        <taxon>Pseudomonadati</taxon>
        <taxon>Pseudomonadota</taxon>
        <taxon>Alphaproteobacteria</taxon>
        <taxon>Rhodospirillales</taxon>
        <taxon>Novispirillaceae</taxon>
        <taxon>Caenispirillum</taxon>
    </lineage>
</organism>
<dbReference type="AlphaFoldDB" id="K9HQX6"/>
<dbReference type="EMBL" id="ANHY01000003">
    <property type="protein sequence ID" value="EKV32653.1"/>
    <property type="molecule type" value="Genomic_DNA"/>
</dbReference>
<accession>K9HQX6</accession>
<dbReference type="eggNOG" id="ENOG502ZATH">
    <property type="taxonomic scope" value="Bacteria"/>
</dbReference>
<proteinExistence type="predicted"/>
<dbReference type="PATRIC" id="fig|1238182.3.peg.692"/>